<dbReference type="STRING" id="177439.DPPB99"/>
<sequence length="93" mass="10094">MIINKLRDNGTLSLSLVAEVEAGIVGHIAFSPVTIGAVSANWYGLGPVSVSPSRQREGIGSQLIEAGIAELKKTRCGWHCAAWRARILRSFWF</sequence>
<geneLocation type="plasmid" evidence="3">
    <name>large</name>
</geneLocation>
<dbReference type="InterPro" id="IPR000182">
    <property type="entry name" value="GNAT_dom"/>
</dbReference>
<evidence type="ECO:0000313" key="2">
    <source>
        <dbReference type="EMBL" id="CAG37963.1"/>
    </source>
</evidence>
<organism evidence="2 3">
    <name type="scientific">Desulfotalea psychrophila (strain LSv54 / DSM 12343)</name>
    <dbReference type="NCBI Taxonomy" id="177439"/>
    <lineage>
        <taxon>Bacteria</taxon>
        <taxon>Pseudomonadati</taxon>
        <taxon>Thermodesulfobacteriota</taxon>
        <taxon>Desulfobulbia</taxon>
        <taxon>Desulfobulbales</taxon>
        <taxon>Desulfocapsaceae</taxon>
        <taxon>Desulfotalea</taxon>
    </lineage>
</organism>
<protein>
    <recommendedName>
        <fullName evidence="1">N-acetyltransferase domain-containing protein</fullName>
    </recommendedName>
</protein>
<dbReference type="Gene3D" id="3.40.630.30">
    <property type="match status" value="1"/>
</dbReference>
<dbReference type="SUPFAM" id="SSF55729">
    <property type="entry name" value="Acyl-CoA N-acyltransferases (Nat)"/>
    <property type="match status" value="1"/>
</dbReference>
<dbReference type="Pfam" id="PF00583">
    <property type="entry name" value="Acetyltransf_1"/>
    <property type="match status" value="1"/>
</dbReference>
<evidence type="ECO:0000259" key="1">
    <source>
        <dbReference type="PROSITE" id="PS51186"/>
    </source>
</evidence>
<reference evidence="2 3" key="1">
    <citation type="journal article" date="2004" name="Environ. Microbiol.">
        <title>The genome of Desulfotalea psychrophila, a sulfate-reducing bacterium from permanently cold Arctic sediments.</title>
        <authorList>
            <person name="Rabus R."/>
            <person name="Ruepp A."/>
            <person name="Frickey T."/>
            <person name="Rattei T."/>
            <person name="Fartmann B."/>
            <person name="Stark M."/>
            <person name="Bauer M."/>
            <person name="Zibat A."/>
            <person name="Lombardot T."/>
            <person name="Becker I."/>
            <person name="Amann J."/>
            <person name="Gellner K."/>
            <person name="Teeling H."/>
            <person name="Leuschner W.D."/>
            <person name="Gloeckner F.-O."/>
            <person name="Lupas A.N."/>
            <person name="Amann R."/>
            <person name="Klenk H.-P."/>
        </authorList>
    </citation>
    <scope>NUCLEOTIDE SEQUENCE [LARGE SCALE GENOMIC DNA]</scope>
    <source>
        <strain evidence="3">DSM 12343 / LSv54</strain>
        <plasmid evidence="3">large</plasmid>
    </source>
</reference>
<dbReference type="CDD" id="cd04301">
    <property type="entry name" value="NAT_SF"/>
    <property type="match status" value="1"/>
</dbReference>
<feature type="domain" description="N-acetyltransferase" evidence="1">
    <location>
        <begin position="1"/>
        <end position="93"/>
    </location>
</feature>
<keyword evidence="3" id="KW-1185">Reference proteome</keyword>
<dbReference type="InterPro" id="IPR016181">
    <property type="entry name" value="Acyl_CoA_acyltransferase"/>
</dbReference>
<proteinExistence type="predicted"/>
<dbReference type="KEGG" id="dps:DPPB99"/>
<evidence type="ECO:0000313" key="3">
    <source>
        <dbReference type="Proteomes" id="UP000000602"/>
    </source>
</evidence>
<dbReference type="EMBL" id="CR522871">
    <property type="protein sequence ID" value="CAG37963.1"/>
    <property type="molecule type" value="Genomic_DNA"/>
</dbReference>
<dbReference type="GO" id="GO:0016747">
    <property type="term" value="F:acyltransferase activity, transferring groups other than amino-acyl groups"/>
    <property type="evidence" value="ECO:0007669"/>
    <property type="project" value="InterPro"/>
</dbReference>
<dbReference type="AlphaFoldDB" id="Q6AI84"/>
<name>Q6AI84_DESPS</name>
<accession>Q6AI84</accession>
<gene>
    <name evidence="2" type="ordered locus">DPPB99</name>
</gene>
<dbReference type="eggNOG" id="COG3153">
    <property type="taxonomic scope" value="Bacteria"/>
</dbReference>
<dbReference type="PROSITE" id="PS51186">
    <property type="entry name" value="GNAT"/>
    <property type="match status" value="1"/>
</dbReference>
<dbReference type="Proteomes" id="UP000000602">
    <property type="component" value="Plasmid large"/>
</dbReference>
<dbReference type="HOGENOM" id="CLU_2394959_0_0_7"/>